<dbReference type="PANTHER" id="PTHR12137:SF4">
    <property type="entry name" value="CARBOHYDRATE SULFOTRANSFERASE 12"/>
    <property type="match status" value="1"/>
</dbReference>
<comment type="subcellular location">
    <subcellularLocation>
        <location evidence="1 11">Golgi apparatus membrane</location>
        <topology evidence="1 11">Single-pass type II membrane protein</topology>
    </subcellularLocation>
</comment>
<evidence type="ECO:0000256" key="10">
    <source>
        <dbReference type="ARBA" id="ARBA00023277"/>
    </source>
</evidence>
<dbReference type="EC" id="2.8.2.-" evidence="11"/>
<proteinExistence type="inferred from homology"/>
<dbReference type="AlphaFoldDB" id="A0A3Q3WTT6"/>
<dbReference type="Proteomes" id="UP000261620">
    <property type="component" value="Unplaced"/>
</dbReference>
<keyword evidence="4 11" id="KW-0812">Transmembrane</keyword>
<keyword evidence="13" id="KW-1185">Reference proteome</keyword>
<protein>
    <recommendedName>
        <fullName evidence="11">Carbohydrate sulfotransferase</fullName>
        <ecNumber evidence="11">2.8.2.-</ecNumber>
    </recommendedName>
</protein>
<dbReference type="OMA" id="TTHGWDF"/>
<organism evidence="12 13">
    <name type="scientific">Mola mola</name>
    <name type="common">Ocean sunfish</name>
    <name type="synonym">Tetraodon mola</name>
    <dbReference type="NCBI Taxonomy" id="94237"/>
    <lineage>
        <taxon>Eukaryota</taxon>
        <taxon>Metazoa</taxon>
        <taxon>Chordata</taxon>
        <taxon>Craniata</taxon>
        <taxon>Vertebrata</taxon>
        <taxon>Euteleostomi</taxon>
        <taxon>Actinopterygii</taxon>
        <taxon>Neopterygii</taxon>
        <taxon>Teleostei</taxon>
        <taxon>Neoteleostei</taxon>
        <taxon>Acanthomorphata</taxon>
        <taxon>Eupercaria</taxon>
        <taxon>Tetraodontiformes</taxon>
        <taxon>Molidae</taxon>
        <taxon>Mola</taxon>
    </lineage>
</organism>
<evidence type="ECO:0000256" key="1">
    <source>
        <dbReference type="ARBA" id="ARBA00004323"/>
    </source>
</evidence>
<dbReference type="PANTHER" id="PTHR12137">
    <property type="entry name" value="CARBOHYDRATE SULFOTRANSFERASE"/>
    <property type="match status" value="1"/>
</dbReference>
<evidence type="ECO:0000256" key="6">
    <source>
        <dbReference type="ARBA" id="ARBA00022989"/>
    </source>
</evidence>
<keyword evidence="10 11" id="KW-0119">Carbohydrate metabolism</keyword>
<feature type="transmembrane region" description="Helical" evidence="11">
    <location>
        <begin position="27"/>
        <end position="48"/>
    </location>
</feature>
<dbReference type="InterPro" id="IPR005331">
    <property type="entry name" value="Sulfotransferase"/>
</dbReference>
<name>A0A3Q3WTT6_MOLML</name>
<dbReference type="SUPFAM" id="SSF52540">
    <property type="entry name" value="P-loop containing nucleoside triphosphate hydrolases"/>
    <property type="match status" value="1"/>
</dbReference>
<sequence>MEQDFQSAPKKFWQTVRRLRRGKRNPVHTVFGVGGGLLTSTESIVWWWKEYFGDLLNPTNTHSEEEAGPEDFGLGSPITGVEVAGAVKQLRSGSAPGVDEIQDWIQQLQEPRKLLISAVCDSNKEVFYEGKQSWEDIPKHELDHLIVDDNHGIIYCFVPKVACTNLKRIMFVLKKGKPYQDPMSIPGNMVHATSKLTYLRDLPKAKLKHYTKFLFVRNPFVRLISAFRDKFQSRNELYYNRIGRDILRLYGKHQNPPLTVDEAFASGILPSFHNFIQYLLDPETRKNSPFDYHWRQMYHLCHPCRIQYDFIGHQENLQEEAEQLLRILRLEDDIKFPPSYENITTVDFVLDWFQTLTLEERRNLYKLYKPDFKLFGYPEPHELLDG</sequence>
<accession>A0A3Q3WTT6</accession>
<keyword evidence="7 11" id="KW-0333">Golgi apparatus</keyword>
<evidence type="ECO:0000256" key="4">
    <source>
        <dbReference type="ARBA" id="ARBA00022692"/>
    </source>
</evidence>
<dbReference type="GO" id="GO:0008146">
    <property type="term" value="F:sulfotransferase activity"/>
    <property type="evidence" value="ECO:0007669"/>
    <property type="project" value="InterPro"/>
</dbReference>
<evidence type="ECO:0000256" key="8">
    <source>
        <dbReference type="ARBA" id="ARBA00023136"/>
    </source>
</evidence>
<dbReference type="STRING" id="94237.ENSMMOP00000018718"/>
<keyword evidence="3 11" id="KW-0808">Transferase</keyword>
<dbReference type="InterPro" id="IPR027417">
    <property type="entry name" value="P-loop_NTPase"/>
</dbReference>
<keyword evidence="8 11" id="KW-0472">Membrane</keyword>
<reference evidence="12" key="2">
    <citation type="submission" date="2025-09" db="UniProtKB">
        <authorList>
            <consortium name="Ensembl"/>
        </authorList>
    </citation>
    <scope>IDENTIFICATION</scope>
</reference>
<reference evidence="12" key="1">
    <citation type="submission" date="2025-08" db="UniProtKB">
        <authorList>
            <consortium name="Ensembl"/>
        </authorList>
    </citation>
    <scope>IDENTIFICATION</scope>
</reference>
<evidence type="ECO:0000313" key="12">
    <source>
        <dbReference type="Ensembl" id="ENSMMOP00000018718.1"/>
    </source>
</evidence>
<evidence type="ECO:0000256" key="11">
    <source>
        <dbReference type="RuleBase" id="RU364020"/>
    </source>
</evidence>
<dbReference type="Ensembl" id="ENSMMOT00000019020.1">
    <property type="protein sequence ID" value="ENSMMOP00000018718.1"/>
    <property type="gene ID" value="ENSMMOG00000014176.1"/>
</dbReference>
<evidence type="ECO:0000313" key="13">
    <source>
        <dbReference type="Proteomes" id="UP000261620"/>
    </source>
</evidence>
<evidence type="ECO:0000256" key="7">
    <source>
        <dbReference type="ARBA" id="ARBA00023034"/>
    </source>
</evidence>
<keyword evidence="5 11" id="KW-0735">Signal-anchor</keyword>
<comment type="similarity">
    <text evidence="2 11">Belongs to the sulfotransferase 2 family.</text>
</comment>
<evidence type="ECO:0000256" key="9">
    <source>
        <dbReference type="ARBA" id="ARBA00023180"/>
    </source>
</evidence>
<keyword evidence="6 11" id="KW-1133">Transmembrane helix</keyword>
<dbReference type="GO" id="GO:0000139">
    <property type="term" value="C:Golgi membrane"/>
    <property type="evidence" value="ECO:0007669"/>
    <property type="project" value="UniProtKB-SubCell"/>
</dbReference>
<evidence type="ECO:0000256" key="2">
    <source>
        <dbReference type="ARBA" id="ARBA00006339"/>
    </source>
</evidence>
<evidence type="ECO:0000256" key="3">
    <source>
        <dbReference type="ARBA" id="ARBA00022679"/>
    </source>
</evidence>
<evidence type="ECO:0000256" key="5">
    <source>
        <dbReference type="ARBA" id="ARBA00022968"/>
    </source>
</evidence>
<keyword evidence="9 11" id="KW-0325">Glycoprotein</keyword>
<dbReference type="GO" id="GO:0016051">
    <property type="term" value="P:carbohydrate biosynthetic process"/>
    <property type="evidence" value="ECO:0007669"/>
    <property type="project" value="InterPro"/>
</dbReference>
<dbReference type="InterPro" id="IPR018011">
    <property type="entry name" value="Carb_sulfotrans_8-10"/>
</dbReference>
<dbReference type="GO" id="GO:0030166">
    <property type="term" value="P:proteoglycan biosynthetic process"/>
    <property type="evidence" value="ECO:0007669"/>
    <property type="project" value="TreeGrafter"/>
</dbReference>
<dbReference type="Pfam" id="PF03567">
    <property type="entry name" value="Sulfotransfer_2"/>
    <property type="match status" value="1"/>
</dbReference>